<dbReference type="STRING" id="400055.SAMN04490243_2456"/>
<gene>
    <name evidence="2" type="ORF">SAMN04490243_2456</name>
</gene>
<evidence type="ECO:0000313" key="2">
    <source>
        <dbReference type="EMBL" id="SFR51193.1"/>
    </source>
</evidence>
<proteinExistence type="predicted"/>
<dbReference type="RefSeq" id="WP_092982852.1">
    <property type="nucleotide sequence ID" value="NZ_FOYQ01000002.1"/>
</dbReference>
<feature type="chain" id="PRO_5011739855" evidence="1">
    <location>
        <begin position="20"/>
        <end position="481"/>
    </location>
</feature>
<keyword evidence="3" id="KW-1185">Reference proteome</keyword>
<protein>
    <submittedName>
        <fullName evidence="2">Uncharacterized protein</fullName>
    </submittedName>
</protein>
<keyword evidence="1" id="KW-0732">Signal</keyword>
<feature type="signal peptide" evidence="1">
    <location>
        <begin position="1"/>
        <end position="19"/>
    </location>
</feature>
<name>A0A1I6H9M4_9FLAO</name>
<dbReference type="OrthoDB" id="1123157at2"/>
<reference evidence="2 3" key="1">
    <citation type="submission" date="2016-10" db="EMBL/GenBank/DDBJ databases">
        <authorList>
            <person name="de Groot N.N."/>
        </authorList>
    </citation>
    <scope>NUCLEOTIDE SEQUENCE [LARGE SCALE GENOMIC DNA]</scope>
    <source>
        <strain evidence="2 3">DSM 21019</strain>
    </source>
</reference>
<accession>A0A1I6H9M4</accession>
<dbReference type="Proteomes" id="UP000199534">
    <property type="component" value="Unassembled WGS sequence"/>
</dbReference>
<evidence type="ECO:0000256" key="1">
    <source>
        <dbReference type="SAM" id="SignalP"/>
    </source>
</evidence>
<organism evidence="2 3">
    <name type="scientific">Robiginitalea myxolifaciens</name>
    <dbReference type="NCBI Taxonomy" id="400055"/>
    <lineage>
        <taxon>Bacteria</taxon>
        <taxon>Pseudomonadati</taxon>
        <taxon>Bacteroidota</taxon>
        <taxon>Flavobacteriia</taxon>
        <taxon>Flavobacteriales</taxon>
        <taxon>Flavobacteriaceae</taxon>
        <taxon>Robiginitalea</taxon>
    </lineage>
</organism>
<evidence type="ECO:0000313" key="3">
    <source>
        <dbReference type="Proteomes" id="UP000199534"/>
    </source>
</evidence>
<sequence length="481" mass="54448">MRIVLLIVLVCCSTLLTSAQELQLTKGRVLEDLALQDSVGSRMLLYLPTNFDVARKWPVLFLTTQEGSASQSLRFMAGAAEREGYILAANAALLDTLPLTQKVLYVAGSLDKLKEILPVDTRQIYVGGLRANAELAQILPSLVQGIRGVLALSSAPPNPELLSLRSSFHYVGVVHRGDHHYLPTVASEISLREKRIPYYLRYFESDLELPGEDLIAESLAVLRVMAMKGGHIAQDSAYIRKTYERVLTQVSVEQKQEAFIVSEALADMGGELFDDLLPTTGLNAARTAVRRSDGFRSQRRELRNLKLKEQILSDDFVYYLEEDILRFNLDNLGWWRYQIQAIEGFKKSDEHEERLMGKRLHSYIDALIEDYETLAFAAKPVDEDALILLGMLRTLSHPTASEGYLRVISLTSKYNDYGTALFYLEELLKTGYRDKQKLYDLEHTALLRIGPEFNALIEKYLNDPRYEVPENPDEGGFWPGY</sequence>
<dbReference type="EMBL" id="FOYQ01000002">
    <property type="protein sequence ID" value="SFR51193.1"/>
    <property type="molecule type" value="Genomic_DNA"/>
</dbReference>
<dbReference type="AlphaFoldDB" id="A0A1I6H9M4"/>